<dbReference type="Pfam" id="PF06949">
    <property type="entry name" value="DUF1292"/>
    <property type="match status" value="1"/>
</dbReference>
<comment type="caution">
    <text evidence="1">The sequence shown here is derived from an EMBL/GenBank/DDBJ whole genome shotgun (WGS) entry which is preliminary data.</text>
</comment>
<accession>A0ABV6J9W5</accession>
<name>A0ABV6J9W5_9BACL</name>
<dbReference type="Proteomes" id="UP001589818">
    <property type="component" value="Unassembled WGS sequence"/>
</dbReference>
<evidence type="ECO:0000313" key="1">
    <source>
        <dbReference type="EMBL" id="MFC0392678.1"/>
    </source>
</evidence>
<dbReference type="RefSeq" id="WP_256555339.1">
    <property type="nucleotide sequence ID" value="NZ_JANHOF010000005.1"/>
</dbReference>
<keyword evidence="2" id="KW-1185">Reference proteome</keyword>
<sequence>MSTVQRISVLQNVFGREVELIGEDGGTEPFEIVAEFQLGEQAYAGLQSARMRKEDEVAFFRIVTSSGTEPGLESIDDEDEWEAAAEAYDDLLFMSDERP</sequence>
<evidence type="ECO:0000313" key="2">
    <source>
        <dbReference type="Proteomes" id="UP001589818"/>
    </source>
</evidence>
<proteinExistence type="predicted"/>
<protein>
    <submittedName>
        <fullName evidence="1">DUF1292 domain-containing protein</fullName>
    </submittedName>
</protein>
<organism evidence="1 2">
    <name type="scientific">Paenibacillus mendelii</name>
    <dbReference type="NCBI Taxonomy" id="206163"/>
    <lineage>
        <taxon>Bacteria</taxon>
        <taxon>Bacillati</taxon>
        <taxon>Bacillota</taxon>
        <taxon>Bacilli</taxon>
        <taxon>Bacillales</taxon>
        <taxon>Paenibacillaceae</taxon>
        <taxon>Paenibacillus</taxon>
    </lineage>
</organism>
<gene>
    <name evidence="1" type="ORF">ACFFJ8_15005</name>
</gene>
<dbReference type="InterPro" id="IPR009711">
    <property type="entry name" value="UPF0473"/>
</dbReference>
<reference evidence="1 2" key="1">
    <citation type="submission" date="2024-09" db="EMBL/GenBank/DDBJ databases">
        <authorList>
            <person name="Sun Q."/>
            <person name="Mori K."/>
        </authorList>
    </citation>
    <scope>NUCLEOTIDE SEQUENCE [LARGE SCALE GENOMIC DNA]</scope>
    <source>
        <strain evidence="1 2">CCM 4839</strain>
    </source>
</reference>
<dbReference type="EMBL" id="JBHLVF010000023">
    <property type="protein sequence ID" value="MFC0392678.1"/>
    <property type="molecule type" value="Genomic_DNA"/>
</dbReference>